<dbReference type="OMA" id="DINQSHE"/>
<dbReference type="Proteomes" id="UP000006671">
    <property type="component" value="Unassembled WGS sequence"/>
</dbReference>
<dbReference type="GO" id="GO:0000278">
    <property type="term" value="P:mitotic cell cycle"/>
    <property type="evidence" value="ECO:0007669"/>
    <property type="project" value="InterPro"/>
</dbReference>
<dbReference type="VEuPathDB" id="AmoebaDB:NAEGRDRAFT_61420"/>
<dbReference type="GeneID" id="8855381"/>
<keyword evidence="2" id="KW-1185">Reference proteome</keyword>
<dbReference type="GO" id="GO:0005634">
    <property type="term" value="C:nucleus"/>
    <property type="evidence" value="ECO:0007669"/>
    <property type="project" value="InterPro"/>
</dbReference>
<reference evidence="1 2" key="1">
    <citation type="journal article" date="2010" name="Cell">
        <title>The genome of Naegleria gruberi illuminates early eukaryotic versatility.</title>
        <authorList>
            <person name="Fritz-Laylin L.K."/>
            <person name="Prochnik S.E."/>
            <person name="Ginger M.L."/>
            <person name="Dacks J.B."/>
            <person name="Carpenter M.L."/>
            <person name="Field M.C."/>
            <person name="Kuo A."/>
            <person name="Paredez A."/>
            <person name="Chapman J."/>
            <person name="Pham J."/>
            <person name="Shu S."/>
            <person name="Neupane R."/>
            <person name="Cipriano M."/>
            <person name="Mancuso J."/>
            <person name="Tu H."/>
            <person name="Salamov A."/>
            <person name="Lindquist E."/>
            <person name="Shapiro H."/>
            <person name="Lucas S."/>
            <person name="Grigoriev I.V."/>
            <person name="Cande W.Z."/>
            <person name="Fulton C."/>
            <person name="Rokhsar D.S."/>
            <person name="Dawson S.C."/>
        </authorList>
    </citation>
    <scope>NUCLEOTIDE SEQUENCE [LARGE SCALE GENOMIC DNA]</scope>
    <source>
        <strain evidence="1 2">NEG-M</strain>
    </source>
</reference>
<gene>
    <name evidence="1" type="ORF">NAEGRDRAFT_61420</name>
</gene>
<dbReference type="AlphaFoldDB" id="D2UYC1"/>
<dbReference type="InParanoid" id="D2UYC1"/>
<evidence type="ECO:0000313" key="2">
    <source>
        <dbReference type="Proteomes" id="UP000006671"/>
    </source>
</evidence>
<accession>D2UYC1</accession>
<organism evidence="2">
    <name type="scientific">Naegleria gruberi</name>
    <name type="common">Amoeba</name>
    <dbReference type="NCBI Taxonomy" id="5762"/>
    <lineage>
        <taxon>Eukaryota</taxon>
        <taxon>Discoba</taxon>
        <taxon>Heterolobosea</taxon>
        <taxon>Tetramitia</taxon>
        <taxon>Eutetramitia</taxon>
        <taxon>Vahlkampfiidae</taxon>
        <taxon>Naegleria</taxon>
    </lineage>
</organism>
<name>D2UYC1_NAEGR</name>
<sequence length="258" mass="30407">MQNQQQDDKMELSSSQQVEFIDKFMGSPVLSIIEDLYNIAQAFISDGYDHFQQTLLNHIISSNPNMTKDEAKEIDRMLDDAVERMFNMSIQSLNSQFDIFEQFVKTYCFNEPQIPTECQESFCKLVNQDIMELNNEASNTVEDEDILKLISEINQIQEQTNSSYSELCQGITQSRQLLLQRQEIDKHLLYYHENVQKIDFIHEKLRHFSIDLEETIKSLIEQGKKLHEQYVNTKQVYEQFFGLPAREADAKESYFLRK</sequence>
<dbReference type="OrthoDB" id="10265616at2759"/>
<dbReference type="EMBL" id="GG738845">
    <property type="protein sequence ID" value="EFC50450.1"/>
    <property type="molecule type" value="Genomic_DNA"/>
</dbReference>
<evidence type="ECO:0000313" key="1">
    <source>
        <dbReference type="EMBL" id="EFC50450.1"/>
    </source>
</evidence>
<protein>
    <submittedName>
        <fullName evidence="1">Predicted protein</fullName>
    </submittedName>
</protein>
<dbReference type="KEGG" id="ngr:NAEGRDRAFT_61420"/>
<dbReference type="GO" id="GO:0000775">
    <property type="term" value="C:chromosome, centromeric region"/>
    <property type="evidence" value="ECO:0007669"/>
    <property type="project" value="InterPro"/>
</dbReference>
<dbReference type="RefSeq" id="XP_002683194.1">
    <property type="nucleotide sequence ID" value="XM_002683148.1"/>
</dbReference>
<proteinExistence type="predicted"/>